<evidence type="ECO:0000313" key="3">
    <source>
        <dbReference type="Proteomes" id="UP000510930"/>
    </source>
</evidence>
<dbReference type="RefSeq" id="WP_020915905.1">
    <property type="nucleotide sequence ID" value="NZ_CP012411.1"/>
</dbReference>
<dbReference type="EMBL" id="CP041245">
    <property type="protein sequence ID" value="QLK14153.1"/>
    <property type="molecule type" value="Genomic_DNA"/>
</dbReference>
<keyword evidence="1" id="KW-0812">Transmembrane</keyword>
<keyword evidence="1" id="KW-1133">Transmembrane helix</keyword>
<organism evidence="2 3">
    <name type="scientific">Carsonella ruddii</name>
    <dbReference type="NCBI Taxonomy" id="114186"/>
    <lineage>
        <taxon>Bacteria</taxon>
        <taxon>Pseudomonadati</taxon>
        <taxon>Pseudomonadota</taxon>
        <taxon>Gammaproteobacteria</taxon>
        <taxon>Oceanospirillales</taxon>
        <taxon>Halomonadaceae</taxon>
        <taxon>Zymobacter group</taxon>
        <taxon>Candidatus Carsonella</taxon>
    </lineage>
</organism>
<evidence type="ECO:0000313" key="2">
    <source>
        <dbReference type="EMBL" id="QLK14153.1"/>
    </source>
</evidence>
<evidence type="ECO:0000256" key="1">
    <source>
        <dbReference type="SAM" id="Phobius"/>
    </source>
</evidence>
<sequence>MNQFYNIYKNLKKLANNNYVLLFYNLNKTKSIFLNIIKKNFLLKIKFLNFKILKYFKLFEKKTYFVFIVKNNFELLVDLIIFIFNILTIKPSFLLSKNSFIKKIPIKEISNLSKKNLFLEILKFLKNRINKLIFILKKYAKRIS</sequence>
<protein>
    <submittedName>
        <fullName evidence="2">Uncharacterized protein</fullName>
    </submittedName>
</protein>
<reference evidence="2 3" key="1">
    <citation type="submission" date="2019-06" db="EMBL/GenBank/DDBJ databases">
        <authorList>
            <person name="Petrone J.R."/>
            <person name="Munoz-Beristain A."/>
            <person name="Russell J.T."/>
            <person name="Rios-Glusberger P."/>
            <person name="Triplett E.W."/>
        </authorList>
    </citation>
    <scope>NUCLEOTIDE SEQUENCE [LARGE SCALE GENOMIC DNA]</scope>
    <source>
        <strain evidence="2">JRPAMB4</strain>
    </source>
</reference>
<gene>
    <name evidence="2" type="ORF">FK493_01035</name>
</gene>
<proteinExistence type="predicted"/>
<keyword evidence="1" id="KW-0472">Membrane</keyword>
<feature type="transmembrane region" description="Helical" evidence="1">
    <location>
        <begin position="75"/>
        <end position="95"/>
    </location>
</feature>
<dbReference type="AlphaFoldDB" id="A0AAE7G4A8"/>
<accession>A0AAE7G4A8</accession>
<name>A0AAE7G4A8_CARRU</name>
<dbReference type="Proteomes" id="UP000510930">
    <property type="component" value="Chromosome"/>
</dbReference>